<proteinExistence type="predicted"/>
<name>A0ABS8Q8W0_9BURK</name>
<reference evidence="1" key="1">
    <citation type="submission" date="2021-11" db="EMBL/GenBank/DDBJ databases">
        <title>The complete genome of Massilia sp sp. G4R7.</title>
        <authorList>
            <person name="Liu L."/>
            <person name="Yue J."/>
            <person name="Yuan J."/>
            <person name="Yang F."/>
            <person name="Li L."/>
        </authorList>
    </citation>
    <scope>NUCLEOTIDE SEQUENCE</scope>
    <source>
        <strain evidence="1">G4R7</strain>
    </source>
</reference>
<dbReference type="RefSeq" id="WP_231058782.1">
    <property type="nucleotide sequence ID" value="NZ_JAJNOC010000004.1"/>
</dbReference>
<dbReference type="EMBL" id="JAJNOC010000004">
    <property type="protein sequence ID" value="MCD2517492.1"/>
    <property type="molecule type" value="Genomic_DNA"/>
</dbReference>
<dbReference type="Proteomes" id="UP001179361">
    <property type="component" value="Unassembled WGS sequence"/>
</dbReference>
<gene>
    <name evidence="1" type="ORF">LQ564_14350</name>
</gene>
<evidence type="ECO:0000313" key="2">
    <source>
        <dbReference type="Proteomes" id="UP001179361"/>
    </source>
</evidence>
<sequence length="285" mass="29882">MASIPSIVPLLPPATAPHNVGAVAASAPVALAPFEAGEPPLPSSQLLPQASAAVTPDASAEGAAMRPDQVFLARQMSYPAADSQALATSWRSMVRSYGDQLAERALRSNAGQLPPAVLAASQEGRVLRQPDGSLLPPDAWRFTVHAGGARDQHLGVVQDSADGPGGRRRQARAALRLELELDDGSRVVLQVEPMPGGLALELCAPGAPALARLRALQPVLEEAVERSGLRVLRWRYRDRLPLAAAHARLAAGDVVQVLTLPVFRAVAELALALPRQSAALETAVK</sequence>
<accession>A0ABS8Q8W0</accession>
<comment type="caution">
    <text evidence="1">The sequence shown here is derived from an EMBL/GenBank/DDBJ whole genome shotgun (WGS) entry which is preliminary data.</text>
</comment>
<organism evidence="1 2">
    <name type="scientific">Massilia phyllostachyos</name>
    <dbReference type="NCBI Taxonomy" id="2898585"/>
    <lineage>
        <taxon>Bacteria</taxon>
        <taxon>Pseudomonadati</taxon>
        <taxon>Pseudomonadota</taxon>
        <taxon>Betaproteobacteria</taxon>
        <taxon>Burkholderiales</taxon>
        <taxon>Oxalobacteraceae</taxon>
        <taxon>Telluria group</taxon>
        <taxon>Massilia</taxon>
    </lineage>
</organism>
<evidence type="ECO:0000313" key="1">
    <source>
        <dbReference type="EMBL" id="MCD2517492.1"/>
    </source>
</evidence>
<protein>
    <recommendedName>
        <fullName evidence="3">Flagellar hook-length control protein FliK</fullName>
    </recommendedName>
</protein>
<keyword evidence="2" id="KW-1185">Reference proteome</keyword>
<evidence type="ECO:0008006" key="3">
    <source>
        <dbReference type="Google" id="ProtNLM"/>
    </source>
</evidence>